<evidence type="ECO:0000313" key="2">
    <source>
        <dbReference type="Proteomes" id="UP000663879"/>
    </source>
</evidence>
<dbReference type="Proteomes" id="UP000663879">
    <property type="component" value="Unassembled WGS sequence"/>
</dbReference>
<name>A0A814EFD4_9BILA</name>
<organism evidence="1 2">
    <name type="scientific">Brachionus calyciflorus</name>
    <dbReference type="NCBI Taxonomy" id="104777"/>
    <lineage>
        <taxon>Eukaryota</taxon>
        <taxon>Metazoa</taxon>
        <taxon>Spiralia</taxon>
        <taxon>Gnathifera</taxon>
        <taxon>Rotifera</taxon>
        <taxon>Eurotatoria</taxon>
        <taxon>Monogononta</taxon>
        <taxon>Pseudotrocha</taxon>
        <taxon>Ploima</taxon>
        <taxon>Brachionidae</taxon>
        <taxon>Brachionus</taxon>
    </lineage>
</organism>
<reference evidence="1" key="1">
    <citation type="submission" date="2021-02" db="EMBL/GenBank/DDBJ databases">
        <authorList>
            <person name="Nowell W R."/>
        </authorList>
    </citation>
    <scope>NUCLEOTIDE SEQUENCE</scope>
    <source>
        <strain evidence="1">Ploen Becks lab</strain>
    </source>
</reference>
<feature type="non-terminal residue" evidence="1">
    <location>
        <position position="39"/>
    </location>
</feature>
<gene>
    <name evidence="1" type="ORF">OXX778_LOCUS14650</name>
</gene>
<comment type="caution">
    <text evidence="1">The sequence shown here is derived from an EMBL/GenBank/DDBJ whole genome shotgun (WGS) entry which is preliminary data.</text>
</comment>
<dbReference type="AlphaFoldDB" id="A0A814EFD4"/>
<sequence>MFCSEQNVDNLRNDPPEIILFFILNSKKISYQKRSSPLV</sequence>
<proteinExistence type="predicted"/>
<evidence type="ECO:0000313" key="1">
    <source>
        <dbReference type="EMBL" id="CAF0965641.1"/>
    </source>
</evidence>
<accession>A0A814EFD4</accession>
<dbReference type="EMBL" id="CAJNOC010003058">
    <property type="protein sequence ID" value="CAF0965641.1"/>
    <property type="molecule type" value="Genomic_DNA"/>
</dbReference>
<keyword evidence="2" id="KW-1185">Reference proteome</keyword>
<protein>
    <submittedName>
        <fullName evidence="1">Uncharacterized protein</fullName>
    </submittedName>
</protein>